<dbReference type="AlphaFoldDB" id="A0A8H2PLT7"/>
<dbReference type="Proteomes" id="UP000307702">
    <property type="component" value="Unassembled WGS sequence"/>
</dbReference>
<dbReference type="RefSeq" id="WP_138620201.1">
    <property type="nucleotide sequence ID" value="NZ_SZVP01000001.1"/>
</dbReference>
<evidence type="ECO:0000313" key="1">
    <source>
        <dbReference type="EMBL" id="TMM47669.1"/>
    </source>
</evidence>
<keyword evidence="2" id="KW-1185">Reference proteome</keyword>
<organism evidence="1 2">
    <name type="scientific">Colwellia ponticola</name>
    <dbReference type="NCBI Taxonomy" id="2304625"/>
    <lineage>
        <taxon>Bacteria</taxon>
        <taxon>Pseudomonadati</taxon>
        <taxon>Pseudomonadota</taxon>
        <taxon>Gammaproteobacteria</taxon>
        <taxon>Alteromonadales</taxon>
        <taxon>Colwelliaceae</taxon>
        <taxon>Colwellia</taxon>
    </lineage>
</organism>
<dbReference type="EMBL" id="SZVP01000001">
    <property type="protein sequence ID" value="TMM47669.1"/>
    <property type="molecule type" value="Genomic_DNA"/>
</dbReference>
<protein>
    <submittedName>
        <fullName evidence="1">Uncharacterized protein</fullName>
    </submittedName>
</protein>
<gene>
    <name evidence="1" type="ORF">FCS21_01430</name>
</gene>
<reference evidence="1 2" key="1">
    <citation type="submission" date="2019-05" db="EMBL/GenBank/DDBJ databases">
        <title>Colwellia ponticola sp. nov., isolated from seawater.</title>
        <authorList>
            <person name="Yoon J.-H."/>
        </authorList>
    </citation>
    <scope>NUCLEOTIDE SEQUENCE [LARGE SCALE GENOMIC DNA]</scope>
    <source>
        <strain evidence="1 2">OISW-25</strain>
    </source>
</reference>
<comment type="caution">
    <text evidence="1">The sequence shown here is derived from an EMBL/GenBank/DDBJ whole genome shotgun (WGS) entry which is preliminary data.</text>
</comment>
<sequence length="65" mass="7455">MNVIDNVGKLGLEGVMQRANIIFTNGYRFRGSIDEAYFAQSVKAICHVVIKFKYQVNFMSQDNYT</sequence>
<name>A0A8H2PLT7_9GAMM</name>
<proteinExistence type="predicted"/>
<accession>A0A8H2PLT7</accession>
<evidence type="ECO:0000313" key="2">
    <source>
        <dbReference type="Proteomes" id="UP000307702"/>
    </source>
</evidence>